<feature type="domain" description="Imm33-like" evidence="1">
    <location>
        <begin position="152"/>
        <end position="253"/>
    </location>
</feature>
<accession>A0AAP2E2A8</accession>
<dbReference type="Pfam" id="PF24719">
    <property type="entry name" value="Imm33-like"/>
    <property type="match status" value="1"/>
</dbReference>
<dbReference type="Proteomes" id="UP001319080">
    <property type="component" value="Unassembled WGS sequence"/>
</dbReference>
<dbReference type="AlphaFoldDB" id="A0AAP2E2A8"/>
<evidence type="ECO:0000313" key="3">
    <source>
        <dbReference type="Proteomes" id="UP001319080"/>
    </source>
</evidence>
<proteinExistence type="predicted"/>
<evidence type="ECO:0000313" key="2">
    <source>
        <dbReference type="EMBL" id="MBT1711415.1"/>
    </source>
</evidence>
<dbReference type="EMBL" id="JAHESE010000033">
    <property type="protein sequence ID" value="MBT1711415.1"/>
    <property type="molecule type" value="Genomic_DNA"/>
</dbReference>
<reference evidence="2 3" key="1">
    <citation type="submission" date="2021-05" db="EMBL/GenBank/DDBJ databases">
        <title>A Polyphasic approach of four new species of the genus Ohtaekwangia: Ohtaekwangia histidinii sp. nov., Ohtaekwangia cretensis sp. nov., Ohtaekwangia indiensis sp. nov., Ohtaekwangia reichenbachii sp. nov. from diverse environment.</title>
        <authorList>
            <person name="Octaviana S."/>
        </authorList>
    </citation>
    <scope>NUCLEOTIDE SEQUENCE [LARGE SCALE GENOMIC DNA]</scope>
    <source>
        <strain evidence="2 3">PWU5</strain>
    </source>
</reference>
<keyword evidence="3" id="KW-1185">Reference proteome</keyword>
<organism evidence="2 3">
    <name type="scientific">Dawidia cretensis</name>
    <dbReference type="NCBI Taxonomy" id="2782350"/>
    <lineage>
        <taxon>Bacteria</taxon>
        <taxon>Pseudomonadati</taxon>
        <taxon>Bacteroidota</taxon>
        <taxon>Cytophagia</taxon>
        <taxon>Cytophagales</taxon>
        <taxon>Chryseotaleaceae</taxon>
        <taxon>Dawidia</taxon>
    </lineage>
</organism>
<comment type="caution">
    <text evidence="2">The sequence shown here is derived from an EMBL/GenBank/DDBJ whole genome shotgun (WGS) entry which is preliminary data.</text>
</comment>
<sequence length="259" mass="29510">MIYGKNSRFHKFERGSAHVGERAAVHGNISAVTWNNGTGQGEAKQTGYCHSDDLMNRTTGAGYLERENDTGASPKAYLDYPVFDHDFYLLNGGYKRLTTSARETGNLLPEGVGRDTLAFEEGDIKITEPGFVYIYFSNASNKMEEIKDIKNEQIAICRKYDVVFCESPDFLKVGISRNIKEGARPIHGLRHPLEGNTTGWYIWGDEYSEDPDFFVPLHVEHLKEWCPLIVKYLGLPPGWRFLITENYEDVWEDKDLLNI</sequence>
<name>A0AAP2E2A8_9BACT</name>
<evidence type="ECO:0000259" key="1">
    <source>
        <dbReference type="Pfam" id="PF24719"/>
    </source>
</evidence>
<dbReference type="InterPro" id="IPR056509">
    <property type="entry name" value="Imm33-like"/>
</dbReference>
<gene>
    <name evidence="2" type="ORF">KK062_24445</name>
</gene>
<protein>
    <recommendedName>
        <fullName evidence="1">Imm33-like domain-containing protein</fullName>
    </recommendedName>
</protein>
<dbReference type="RefSeq" id="WP_254086990.1">
    <property type="nucleotide sequence ID" value="NZ_JAHESE010000033.1"/>
</dbReference>